<feature type="region of interest" description="Disordered" evidence="1">
    <location>
        <begin position="253"/>
        <end position="277"/>
    </location>
</feature>
<keyword evidence="3" id="KW-1185">Reference proteome</keyword>
<reference evidence="2 3" key="2">
    <citation type="submission" date="2020-06" db="EMBL/GenBank/DDBJ databases">
        <title>Ramlibacter rhizophilus sp. nov., isolated from rhizosphere soil of national flower Mugunghwa from South Korea.</title>
        <authorList>
            <person name="Zheng-Fei Y."/>
            <person name="Huan T."/>
        </authorList>
    </citation>
    <scope>NUCLEOTIDE SEQUENCE [LARGE SCALE GENOMIC DNA]</scope>
    <source>
        <strain evidence="2 3">B156</strain>
    </source>
</reference>
<dbReference type="Proteomes" id="UP000552954">
    <property type="component" value="Unassembled WGS sequence"/>
</dbReference>
<evidence type="ECO:0000256" key="1">
    <source>
        <dbReference type="SAM" id="MobiDB-lite"/>
    </source>
</evidence>
<dbReference type="SUPFAM" id="SSF48452">
    <property type="entry name" value="TPR-like"/>
    <property type="match status" value="1"/>
</dbReference>
<comment type="caution">
    <text evidence="2">The sequence shown here is derived from an EMBL/GenBank/DDBJ whole genome shotgun (WGS) entry which is preliminary data.</text>
</comment>
<evidence type="ECO:0000313" key="3">
    <source>
        <dbReference type="Proteomes" id="UP000552954"/>
    </source>
</evidence>
<organism evidence="2 3">
    <name type="scientific">Ramlibacter montanisoli</name>
    <dbReference type="NCBI Taxonomy" id="2732512"/>
    <lineage>
        <taxon>Bacteria</taxon>
        <taxon>Pseudomonadati</taxon>
        <taxon>Pseudomonadota</taxon>
        <taxon>Betaproteobacteria</taxon>
        <taxon>Burkholderiales</taxon>
        <taxon>Comamonadaceae</taxon>
        <taxon>Ramlibacter</taxon>
    </lineage>
</organism>
<protein>
    <recommendedName>
        <fullName evidence="4">Tetratricopeptide repeat protein</fullName>
    </recommendedName>
</protein>
<dbReference type="RefSeq" id="WP_171558062.1">
    <property type="nucleotide sequence ID" value="NZ_JABFCS010000001.1"/>
</dbReference>
<dbReference type="EMBL" id="JABFCS010000001">
    <property type="protein sequence ID" value="NNU43159.1"/>
    <property type="molecule type" value="Genomic_DNA"/>
</dbReference>
<evidence type="ECO:0000313" key="2">
    <source>
        <dbReference type="EMBL" id="NNU43159.1"/>
    </source>
</evidence>
<evidence type="ECO:0008006" key="4">
    <source>
        <dbReference type="Google" id="ProtNLM"/>
    </source>
</evidence>
<sequence length="360" mass="39467">MDLALHALRQMEGVTRREIDSFRRTAGGWFEGRLMGLELVVLEWQQLAKLPLDGAIAVDIDADYFVKVPHDRIWARPRVIVTALKEVLGESCDLTIARSVGTGFLALRHRFLADQLAALWEGRDEDARHWQRLLELEADPLPEDARIARLSALLGDRPGCAATCHTLALATPDAEERSLLLARAATLDPHYAGDVLRHLGALRVRERELDLATVVRLHRQLAAWDAAPDRVATAWVALGLLYAAARPHRRGDGVRHAVAPARRRPSRSGAADRPAGMAAGRADAAVPWLERAAMDDETRAAAWLHLSVCASRRGALEEAWNWARAATEAAPAWPEPAQWLGSLSAPPGYDWASSARSSVG</sequence>
<gene>
    <name evidence="2" type="ORF">HK415_08305</name>
</gene>
<proteinExistence type="predicted"/>
<dbReference type="AlphaFoldDB" id="A0A849KN13"/>
<dbReference type="InterPro" id="IPR011990">
    <property type="entry name" value="TPR-like_helical_dom_sf"/>
</dbReference>
<reference evidence="2 3" key="1">
    <citation type="submission" date="2020-05" db="EMBL/GenBank/DDBJ databases">
        <authorList>
            <person name="Khan S.A."/>
            <person name="Jeon C.O."/>
            <person name="Chun B.H."/>
        </authorList>
    </citation>
    <scope>NUCLEOTIDE SEQUENCE [LARGE SCALE GENOMIC DNA]</scope>
    <source>
        <strain evidence="2 3">B156</strain>
    </source>
</reference>
<feature type="compositionally biased region" description="Low complexity" evidence="1">
    <location>
        <begin position="267"/>
        <end position="277"/>
    </location>
</feature>
<dbReference type="Gene3D" id="1.25.40.10">
    <property type="entry name" value="Tetratricopeptide repeat domain"/>
    <property type="match status" value="1"/>
</dbReference>
<name>A0A849KN13_9BURK</name>
<accession>A0A849KN13</accession>